<evidence type="ECO:0000313" key="2">
    <source>
        <dbReference type="EMBL" id="KIJ61954.1"/>
    </source>
</evidence>
<protein>
    <submittedName>
        <fullName evidence="2">Uncharacterized protein</fullName>
    </submittedName>
</protein>
<feature type="compositionally biased region" description="Polar residues" evidence="1">
    <location>
        <begin position="271"/>
        <end position="286"/>
    </location>
</feature>
<feature type="compositionally biased region" description="Acidic residues" evidence="1">
    <location>
        <begin position="73"/>
        <end position="88"/>
    </location>
</feature>
<dbReference type="HOGENOM" id="CLU_028821_0_0_1"/>
<dbReference type="Proteomes" id="UP000053820">
    <property type="component" value="Unassembled WGS sequence"/>
</dbReference>
<feature type="compositionally biased region" description="Polar residues" evidence="1">
    <location>
        <begin position="8"/>
        <end position="37"/>
    </location>
</feature>
<dbReference type="EMBL" id="KN839858">
    <property type="protein sequence ID" value="KIJ61954.1"/>
    <property type="molecule type" value="Genomic_DNA"/>
</dbReference>
<name>A0A0C9V8D5_9AGAM</name>
<evidence type="ECO:0000313" key="3">
    <source>
        <dbReference type="Proteomes" id="UP000053820"/>
    </source>
</evidence>
<dbReference type="OrthoDB" id="3364905at2759"/>
<evidence type="ECO:0000256" key="1">
    <source>
        <dbReference type="SAM" id="MobiDB-lite"/>
    </source>
</evidence>
<gene>
    <name evidence="2" type="ORF">HYDPIDRAFT_95410</name>
</gene>
<organism evidence="2 3">
    <name type="scientific">Hydnomerulius pinastri MD-312</name>
    <dbReference type="NCBI Taxonomy" id="994086"/>
    <lineage>
        <taxon>Eukaryota</taxon>
        <taxon>Fungi</taxon>
        <taxon>Dikarya</taxon>
        <taxon>Basidiomycota</taxon>
        <taxon>Agaricomycotina</taxon>
        <taxon>Agaricomycetes</taxon>
        <taxon>Agaricomycetidae</taxon>
        <taxon>Boletales</taxon>
        <taxon>Boletales incertae sedis</taxon>
        <taxon>Leucogyrophana</taxon>
    </lineage>
</organism>
<proteinExistence type="predicted"/>
<feature type="region of interest" description="Disordered" evidence="1">
    <location>
        <begin position="259"/>
        <end position="308"/>
    </location>
</feature>
<feature type="region of interest" description="Disordered" evidence="1">
    <location>
        <begin position="1"/>
        <end position="43"/>
    </location>
</feature>
<feature type="compositionally biased region" description="Low complexity" evidence="1">
    <location>
        <begin position="287"/>
        <end position="308"/>
    </location>
</feature>
<feature type="region of interest" description="Disordered" evidence="1">
    <location>
        <begin position="58"/>
        <end position="142"/>
    </location>
</feature>
<sequence length="420" mass="45623">MHARHHSTTSPRKSSRHPSASSNSGLAHSAPLSTLDQSMAVPSGAHSLAHELAVALMPDPAGGSTSRMLAEEFGIEYDEGAEGIDDDEPITRRSRGHNDLDGGSLADELGDVEEDEESPGADEDSDEDEDERGRDSDEEDEDAIRRAALAQDAMEILAQNLASTDKFLAHLRAIDLTFTLENLTTDIISGINDGVRDREGQVRELIAYDRDLKRISLEVGGMDVLGDLEPLEEFSAEDESEQQPQQAALKLESVVEEEEMGDGDTIYAPSLPSSPQKPSFAARQNTLPPSSAPISSKSSSKALQQPPSSISTLDIAIPSMTQMRSHTASFLASLTIISEQSQVNSAATADAGRKIRLLKNQLAKWKIDTEGAERSRTKIERWEAEGIRRRDGRVVVDEHMKAFEKAIVEAGMKTQAIMAR</sequence>
<keyword evidence="3" id="KW-1185">Reference proteome</keyword>
<dbReference type="AlphaFoldDB" id="A0A0C9V8D5"/>
<reference evidence="2 3" key="1">
    <citation type="submission" date="2014-04" db="EMBL/GenBank/DDBJ databases">
        <title>Evolutionary Origins and Diversification of the Mycorrhizal Mutualists.</title>
        <authorList>
            <consortium name="DOE Joint Genome Institute"/>
            <consortium name="Mycorrhizal Genomics Consortium"/>
            <person name="Kohler A."/>
            <person name="Kuo A."/>
            <person name="Nagy L.G."/>
            <person name="Floudas D."/>
            <person name="Copeland A."/>
            <person name="Barry K.W."/>
            <person name="Cichocki N."/>
            <person name="Veneault-Fourrey C."/>
            <person name="LaButti K."/>
            <person name="Lindquist E.A."/>
            <person name="Lipzen A."/>
            <person name="Lundell T."/>
            <person name="Morin E."/>
            <person name="Murat C."/>
            <person name="Riley R."/>
            <person name="Ohm R."/>
            <person name="Sun H."/>
            <person name="Tunlid A."/>
            <person name="Henrissat B."/>
            <person name="Grigoriev I.V."/>
            <person name="Hibbett D.S."/>
            <person name="Martin F."/>
        </authorList>
    </citation>
    <scope>NUCLEOTIDE SEQUENCE [LARGE SCALE GENOMIC DNA]</scope>
    <source>
        <strain evidence="2 3">MD-312</strain>
    </source>
</reference>
<feature type="compositionally biased region" description="Acidic residues" evidence="1">
    <location>
        <begin position="108"/>
        <end position="142"/>
    </location>
</feature>
<accession>A0A0C9V8D5</accession>